<evidence type="ECO:0000313" key="3">
    <source>
        <dbReference type="Proteomes" id="UP000215896"/>
    </source>
</evidence>
<name>A0A255GA07_9ACTN</name>
<accession>A0A255GA07</accession>
<dbReference type="RefSeq" id="WP_094405807.1">
    <property type="nucleotide sequence ID" value="NZ_NMVO01000014.1"/>
</dbReference>
<dbReference type="Proteomes" id="UP000215896">
    <property type="component" value="Unassembled WGS sequence"/>
</dbReference>
<proteinExistence type="predicted"/>
<keyword evidence="1" id="KW-1133">Transmembrane helix</keyword>
<reference evidence="2 3" key="1">
    <citation type="submission" date="2017-07" db="EMBL/GenBank/DDBJ databases">
        <title>Draft whole genome sequences of clinical Proprionibacteriaceae strains.</title>
        <authorList>
            <person name="Bernier A.-M."/>
            <person name="Bernard K."/>
            <person name="Domingo M.-C."/>
        </authorList>
    </citation>
    <scope>NUCLEOTIDE SEQUENCE [LARGE SCALE GENOMIC DNA]</scope>
    <source>
        <strain evidence="2 3">NML 030167</strain>
    </source>
</reference>
<gene>
    <name evidence="2" type="ORF">CGZ94_12285</name>
</gene>
<organism evidence="2 3">
    <name type="scientific">Enemella evansiae</name>
    <dbReference type="NCBI Taxonomy" id="2016499"/>
    <lineage>
        <taxon>Bacteria</taxon>
        <taxon>Bacillati</taxon>
        <taxon>Actinomycetota</taxon>
        <taxon>Actinomycetes</taxon>
        <taxon>Propionibacteriales</taxon>
        <taxon>Propionibacteriaceae</taxon>
        <taxon>Enemella</taxon>
    </lineage>
</organism>
<sequence>MSTLLRPELERFLTRPVTWIGALTASVLIVLIGWATGTPNRFYDQVPRPAMNMNDGVNTLMVVALFASALAYWTAASYAGSELSSGVLGTWLTFTPRRVPVYLAKVVTVALPSFGFALLFALVLLGLQHLRTPGSGSTLQELVGLAVRIAVTAASFAILGLVAAIIGRSTLSALGILLGYLVLMMTQAWLINSMNTDHDDWFGPERVLGQFLLTRAPVNGLPHMPGSAPRVDLYFDYSPIALAGFGWLLIMAAVVAVGGLVFARRDVN</sequence>
<evidence type="ECO:0000256" key="1">
    <source>
        <dbReference type="SAM" id="Phobius"/>
    </source>
</evidence>
<protein>
    <submittedName>
        <fullName evidence="2">Uncharacterized protein</fullName>
    </submittedName>
</protein>
<dbReference type="EMBL" id="NMVO01000014">
    <property type="protein sequence ID" value="OYO12685.1"/>
    <property type="molecule type" value="Genomic_DNA"/>
</dbReference>
<keyword evidence="1" id="KW-0812">Transmembrane</keyword>
<keyword evidence="1" id="KW-0472">Membrane</keyword>
<dbReference type="AlphaFoldDB" id="A0A255GA07"/>
<keyword evidence="3" id="KW-1185">Reference proteome</keyword>
<evidence type="ECO:0000313" key="2">
    <source>
        <dbReference type="EMBL" id="OYO12685.1"/>
    </source>
</evidence>
<comment type="caution">
    <text evidence="2">The sequence shown here is derived from an EMBL/GenBank/DDBJ whole genome shotgun (WGS) entry which is preliminary data.</text>
</comment>
<feature type="transmembrane region" description="Helical" evidence="1">
    <location>
        <begin position="240"/>
        <end position="263"/>
    </location>
</feature>
<feature type="transmembrane region" description="Helical" evidence="1">
    <location>
        <begin position="173"/>
        <end position="191"/>
    </location>
</feature>
<dbReference type="OrthoDB" id="3819831at2"/>
<feature type="transmembrane region" description="Helical" evidence="1">
    <location>
        <begin position="12"/>
        <end position="36"/>
    </location>
</feature>
<feature type="transmembrane region" description="Helical" evidence="1">
    <location>
        <begin position="56"/>
        <end position="80"/>
    </location>
</feature>
<feature type="transmembrane region" description="Helical" evidence="1">
    <location>
        <begin position="101"/>
        <end position="125"/>
    </location>
</feature>
<feature type="transmembrane region" description="Helical" evidence="1">
    <location>
        <begin position="145"/>
        <end position="166"/>
    </location>
</feature>